<organism evidence="1 2">
    <name type="scientific">Mesorhizobium hungaricum</name>
    <dbReference type="NCBI Taxonomy" id="1566387"/>
    <lineage>
        <taxon>Bacteria</taxon>
        <taxon>Pseudomonadati</taxon>
        <taxon>Pseudomonadota</taxon>
        <taxon>Alphaproteobacteria</taxon>
        <taxon>Hyphomicrobiales</taxon>
        <taxon>Phyllobacteriaceae</taxon>
        <taxon>Mesorhizobium</taxon>
    </lineage>
</organism>
<keyword evidence="2" id="KW-1185">Reference proteome</keyword>
<dbReference type="EMBL" id="MDEO01000035">
    <property type="protein sequence ID" value="OCX14934.1"/>
    <property type="molecule type" value="Genomic_DNA"/>
</dbReference>
<dbReference type="InterPro" id="IPR013361">
    <property type="entry name" value="Pilus_CpaD"/>
</dbReference>
<protein>
    <submittedName>
        <fullName evidence="1">Pilus assembly protein</fullName>
    </submittedName>
</protein>
<dbReference type="OrthoDB" id="9802674at2"/>
<dbReference type="STRING" id="1566387.QV13_21275"/>
<comment type="caution">
    <text evidence="1">The sequence shown here is derived from an EMBL/GenBank/DDBJ whole genome shotgun (WGS) entry which is preliminary data.</text>
</comment>
<accession>A0A1C2DJJ2</accession>
<dbReference type="RefSeq" id="WP_024922330.1">
    <property type="nucleotide sequence ID" value="NZ_MDEO01000035.1"/>
</dbReference>
<proteinExistence type="predicted"/>
<reference evidence="1 2" key="1">
    <citation type="submission" date="2016-08" db="EMBL/GenBank/DDBJ databases">
        <title>Whole genome sequence of Mesorhizobium sp. strain UASWS1009 isolated from industrial sewage.</title>
        <authorList>
            <person name="Crovadore J."/>
            <person name="Calmin G."/>
            <person name="Chablais R."/>
            <person name="Cochard B."/>
            <person name="Lefort F."/>
        </authorList>
    </citation>
    <scope>NUCLEOTIDE SEQUENCE [LARGE SCALE GENOMIC DNA]</scope>
    <source>
        <strain evidence="1 2">UASWS1009</strain>
    </source>
</reference>
<sequence>MSHQAIKTISLAATRVRVSGHRLAIPAALAAAVLLAGCANRDSITVGSVPDDYRTNHPIMISQQDQTIDIPVGASDRGMTKSQSQSLLGFLEGYDRSAGTVLTISVPSGSANQIAAQSAARGFAKVAAANGIRRDRIAFISYDAGAADVAAPVRVTYSAMRAHTDKCGRWTGDIADTTDNKHYTNFGCSYQNNLAAQIANPADLLGPRQQTPVDATRRMKVIDGYRNAPFYTPAPRQEVDY</sequence>
<dbReference type="AlphaFoldDB" id="A0A1C2DJJ2"/>
<dbReference type="NCBIfam" id="TIGR02522">
    <property type="entry name" value="pilus_cpaD"/>
    <property type="match status" value="1"/>
</dbReference>
<gene>
    <name evidence="1" type="ORF">QV13_21275</name>
</gene>
<dbReference type="InterPro" id="IPR019027">
    <property type="entry name" value="Pilus_biogenesis_CpaD-related"/>
</dbReference>
<dbReference type="Pfam" id="PF09476">
    <property type="entry name" value="Pilus_CpaD"/>
    <property type="match status" value="1"/>
</dbReference>
<evidence type="ECO:0000313" key="2">
    <source>
        <dbReference type="Proteomes" id="UP000094412"/>
    </source>
</evidence>
<name>A0A1C2DJJ2_9HYPH</name>
<dbReference type="Proteomes" id="UP000094412">
    <property type="component" value="Unassembled WGS sequence"/>
</dbReference>
<evidence type="ECO:0000313" key="1">
    <source>
        <dbReference type="EMBL" id="OCX14934.1"/>
    </source>
</evidence>